<keyword evidence="3" id="KW-0670">Pyruvate</keyword>
<dbReference type="GO" id="GO:0043805">
    <property type="term" value="F:indolepyruvate ferredoxin oxidoreductase activity"/>
    <property type="evidence" value="ECO:0007669"/>
    <property type="project" value="UniProtKB-EC"/>
</dbReference>
<dbReference type="NCBIfam" id="NF009588">
    <property type="entry name" value="PRK13029.1"/>
    <property type="match status" value="1"/>
</dbReference>
<evidence type="ECO:0000259" key="2">
    <source>
        <dbReference type="PROSITE" id="PS51379"/>
    </source>
</evidence>
<dbReference type="Pfam" id="PF01558">
    <property type="entry name" value="POR"/>
    <property type="match status" value="1"/>
</dbReference>
<dbReference type="InterPro" id="IPR009014">
    <property type="entry name" value="Transketo_C/PFOR_II"/>
</dbReference>
<gene>
    <name evidence="3" type="ORF">OG2516_14915</name>
</gene>
<name>Q2CET2_OCEGH</name>
<dbReference type="Pfam" id="PF20169">
    <property type="entry name" value="DUF6537"/>
    <property type="match status" value="1"/>
</dbReference>
<proteinExistence type="predicted"/>
<dbReference type="PANTHER" id="PTHR48084">
    <property type="entry name" value="2-OXOGLUTARATE OXIDOREDUCTASE SUBUNIT KORB-RELATED"/>
    <property type="match status" value="1"/>
</dbReference>
<keyword evidence="4" id="KW-1185">Reference proteome</keyword>
<dbReference type="InterPro" id="IPR046667">
    <property type="entry name" value="DUF6537"/>
</dbReference>
<dbReference type="NCBIfam" id="NF009589">
    <property type="entry name" value="PRK13030.1"/>
    <property type="match status" value="1"/>
</dbReference>
<comment type="caution">
    <text evidence="3">The sequence shown here is derived from an EMBL/GenBank/DDBJ whole genome shotgun (WGS) entry which is preliminary data.</text>
</comment>
<dbReference type="HOGENOM" id="CLU_009166_1_0_5"/>
<organism evidence="3 4">
    <name type="scientific">Oceanicola granulosus (strain ATCC BAA-861 / DSM 15982 / KCTC 12143 / HTCC2516)</name>
    <dbReference type="NCBI Taxonomy" id="314256"/>
    <lineage>
        <taxon>Bacteria</taxon>
        <taxon>Pseudomonadati</taxon>
        <taxon>Pseudomonadota</taxon>
        <taxon>Alphaproteobacteria</taxon>
        <taxon>Rhodobacterales</taxon>
        <taxon>Roseobacteraceae</taxon>
        <taxon>Oceanicola</taxon>
    </lineage>
</organism>
<reference evidence="3 4" key="1">
    <citation type="journal article" date="2010" name="J. Bacteriol.">
        <title>Genome sequences of Oceanicola granulosus HTCC2516(T) and Oceanicola batsensis HTCC2597(TDelta).</title>
        <authorList>
            <person name="Thrash J.C."/>
            <person name="Cho J.C."/>
            <person name="Vergin K.L."/>
            <person name="Giovannoni S.J."/>
        </authorList>
    </citation>
    <scope>NUCLEOTIDE SEQUENCE [LARGE SCALE GENOMIC DNA]</scope>
    <source>
        <strain evidence="4">ATCC BAA-861 / DSM 15982 / KCTC 12143 / HTCC2516</strain>
    </source>
</reference>
<evidence type="ECO:0000256" key="1">
    <source>
        <dbReference type="ARBA" id="ARBA00023002"/>
    </source>
</evidence>
<evidence type="ECO:0000313" key="3">
    <source>
        <dbReference type="EMBL" id="EAR51176.1"/>
    </source>
</evidence>
<dbReference type="eggNOG" id="COG1014">
    <property type="taxonomic scope" value="Bacteria"/>
</dbReference>
<dbReference type="SUPFAM" id="SSF53323">
    <property type="entry name" value="Pyruvate-ferredoxin oxidoreductase, PFOR, domain III"/>
    <property type="match status" value="1"/>
</dbReference>
<keyword evidence="1 3" id="KW-0560">Oxidoreductase</keyword>
<dbReference type="InterPro" id="IPR017896">
    <property type="entry name" value="4Fe4S_Fe-S-bd"/>
</dbReference>
<dbReference type="SUPFAM" id="SSF52922">
    <property type="entry name" value="TK C-terminal domain-like"/>
    <property type="match status" value="1"/>
</dbReference>
<dbReference type="InterPro" id="IPR029061">
    <property type="entry name" value="THDP-binding"/>
</dbReference>
<evidence type="ECO:0000313" key="4">
    <source>
        <dbReference type="Proteomes" id="UP000003635"/>
    </source>
</evidence>
<dbReference type="InterPro" id="IPR002880">
    <property type="entry name" value="Pyrv_Fd/Flavodoxin_OxRdtase_N"/>
</dbReference>
<dbReference type="CDD" id="cd07034">
    <property type="entry name" value="TPP_PYR_PFOR_IOR-alpha_like"/>
    <property type="match status" value="1"/>
</dbReference>
<dbReference type="AlphaFoldDB" id="Q2CET2"/>
<dbReference type="eggNOG" id="COG4231">
    <property type="taxonomic scope" value="Bacteria"/>
</dbReference>
<dbReference type="InterPro" id="IPR002869">
    <property type="entry name" value="Pyrv_flavodox_OxRed_cen"/>
</dbReference>
<dbReference type="PANTHER" id="PTHR48084:SF3">
    <property type="entry name" value="SUBUNIT OF PYRUVATE:FLAVODOXIN OXIDOREDUCTASE"/>
    <property type="match status" value="1"/>
</dbReference>
<dbReference type="SUPFAM" id="SSF52518">
    <property type="entry name" value="Thiamin diphosphate-binding fold (THDP-binding)"/>
    <property type="match status" value="2"/>
</dbReference>
<dbReference type="InterPro" id="IPR019752">
    <property type="entry name" value="Pyrv/ketoisovalerate_OxRed_cat"/>
</dbReference>
<dbReference type="Proteomes" id="UP000003635">
    <property type="component" value="Unassembled WGS sequence"/>
</dbReference>
<protein>
    <submittedName>
        <fullName evidence="3">Indolepyruvate ferredoxin oxidoreductase</fullName>
        <ecNumber evidence="3">1.2.7.8</ecNumber>
    </submittedName>
</protein>
<dbReference type="STRING" id="314256.OG2516_14915"/>
<dbReference type="InterPro" id="IPR051457">
    <property type="entry name" value="2-oxoacid:Fd_oxidoreductase"/>
</dbReference>
<dbReference type="EMBL" id="AAOT01000016">
    <property type="protein sequence ID" value="EAR51176.1"/>
    <property type="molecule type" value="Genomic_DNA"/>
</dbReference>
<dbReference type="EC" id="1.2.7.8" evidence="3"/>
<dbReference type="Gene3D" id="3.40.920.10">
    <property type="entry name" value="Pyruvate-ferredoxin oxidoreductase, PFOR, domain III"/>
    <property type="match status" value="1"/>
</dbReference>
<sequence length="1147" mass="125281">MTISLDDKYTAHEGRVFLTGTQALVRLPMTQMRRDRAAGLNTGAFISGYRGSPLGGYDQQLMAARRHLEKHDVVFQPGLNEDLAATAVWGSQQLHLSEGARKDGLLGIWYGKGPGVDRSGDVLKHANAAGSAAHGGVLAIAGDDHTCKSSSIPHQSDHAFMSALMPMLYPSSIHEFLEMGLLGVAMSRYSGCWVGFKVISETVEMTSVIDLAQEARQFVLPEDFELPEGGLNLRWPDPPLVQDARLQEIKGYAAIAFARANGIDQLAIANPDARFGIVASGKAFEDVRQAMAELGLGPEEQRAIGLRLYKVRMPWPLEPEGIRHFSEGLEEVLIVEERREIIENQIKQQLFNWRADVRPRIVGKFDEKDRPFLSHSQGLSVGRVATALAERILRLDLPEGLGERLRARAEVLRAAEARAESLAPPVTRLPHYCAGCPHNTSTRVPEGSKAMAGIGCHFMAQWMDRRTETFTHMGGEGVPWTAIGRFTDETHRFVNLGDGTYFHSGHLAVRQSVAAGANITYKILYNDAVAMTGGQSVDGVLTPQQITHQMHNEGVARIVLMSDRPDLYAPRDLAPGTEIRHRDDIDAVMLELREVPGVTVIVFEQTCAAEKRRRRKRGKMEDPDMRVWINPAVCEGCGDCSVQSNCIAVEPEETEMGRKRRINQSMCNKDYSCLKGFCPSFVTVRGGAPRKRRAQGGPDPSALPEPALPAIERAWNLALAGVGGTGVLTIGAILGMAAHVEGKVPMILDMAGLAQKGGAVLSHVRISRADRPVAAPRIAAGGADLLLGADSVVAASKESLSLCDPGRTDAVLNTKITPVSDFVRLRDFDFREPAVERLVEKNVRSRAHFHDFSALAAALTGDEIGANMMMLGHAWQAGLVPIGREAIRQAVELNGVAVAANLAAFDWGRMLAHDPDAVTRAAGPETPKRAALPEMSTEEIIAHRVRHLTAYQNARLARRYEDRLARLAGVVAPEALRAAAISYARVLAYKDEYEVARLYADPSFREGLGAAFEGDFRIAFNLAPPMLPGEDASGRPKKREVGPWVLPLFGMLARMRWLRGSWADPFGYGRDRKMERRLIALYEDDLDLAEHRACTGNARAVHDLLALPQQIRGYGPVKEAAFAEQAARREALRQALTDTPAGQSAAA</sequence>
<accession>Q2CET2</accession>
<feature type="domain" description="4Fe-4S ferredoxin-type" evidence="2">
    <location>
        <begin position="625"/>
        <end position="654"/>
    </location>
</feature>
<dbReference type="PROSITE" id="PS51379">
    <property type="entry name" value="4FE4S_FER_2"/>
    <property type="match status" value="1"/>
</dbReference>
<dbReference type="Gene3D" id="3.40.50.970">
    <property type="match status" value="1"/>
</dbReference>